<accession>A0A401REU4</accession>
<dbReference type="AlphaFoldDB" id="A0A401REU4"/>
<organism evidence="2 3">
    <name type="scientific">Chiloscyllium punctatum</name>
    <name type="common">Brownbanded bambooshark</name>
    <name type="synonym">Hemiscyllium punctatum</name>
    <dbReference type="NCBI Taxonomy" id="137246"/>
    <lineage>
        <taxon>Eukaryota</taxon>
        <taxon>Metazoa</taxon>
        <taxon>Chordata</taxon>
        <taxon>Craniata</taxon>
        <taxon>Vertebrata</taxon>
        <taxon>Chondrichthyes</taxon>
        <taxon>Elasmobranchii</taxon>
        <taxon>Galeomorphii</taxon>
        <taxon>Galeoidea</taxon>
        <taxon>Orectolobiformes</taxon>
        <taxon>Hemiscylliidae</taxon>
        <taxon>Chiloscyllium</taxon>
    </lineage>
</organism>
<evidence type="ECO:0000313" key="3">
    <source>
        <dbReference type="Proteomes" id="UP000287033"/>
    </source>
</evidence>
<dbReference type="Proteomes" id="UP000287033">
    <property type="component" value="Unassembled WGS sequence"/>
</dbReference>
<comment type="caution">
    <text evidence="2">The sequence shown here is derived from an EMBL/GenBank/DDBJ whole genome shotgun (WGS) entry which is preliminary data.</text>
</comment>
<keyword evidence="3" id="KW-1185">Reference proteome</keyword>
<protein>
    <submittedName>
        <fullName evidence="2">Uncharacterized protein</fullName>
    </submittedName>
</protein>
<reference evidence="2 3" key="1">
    <citation type="journal article" date="2018" name="Nat. Ecol. Evol.">
        <title>Shark genomes provide insights into elasmobranch evolution and the origin of vertebrates.</title>
        <authorList>
            <person name="Hara Y"/>
            <person name="Yamaguchi K"/>
            <person name="Onimaru K"/>
            <person name="Kadota M"/>
            <person name="Koyanagi M"/>
            <person name="Keeley SD"/>
            <person name="Tatsumi K"/>
            <person name="Tanaka K"/>
            <person name="Motone F"/>
            <person name="Kageyama Y"/>
            <person name="Nozu R"/>
            <person name="Adachi N"/>
            <person name="Nishimura O"/>
            <person name="Nakagawa R"/>
            <person name="Tanegashima C"/>
            <person name="Kiyatake I"/>
            <person name="Matsumoto R"/>
            <person name="Murakumo K"/>
            <person name="Nishida K"/>
            <person name="Terakita A"/>
            <person name="Kuratani S"/>
            <person name="Sato K"/>
            <person name="Hyodo S Kuraku.S."/>
        </authorList>
    </citation>
    <scope>NUCLEOTIDE SEQUENCE [LARGE SCALE GENOMIC DNA]</scope>
</reference>
<proteinExistence type="predicted"/>
<feature type="region of interest" description="Disordered" evidence="1">
    <location>
        <begin position="49"/>
        <end position="77"/>
    </location>
</feature>
<evidence type="ECO:0000256" key="1">
    <source>
        <dbReference type="SAM" id="MobiDB-lite"/>
    </source>
</evidence>
<dbReference type="EMBL" id="BEZZ01003871">
    <property type="protein sequence ID" value="GCC16671.1"/>
    <property type="molecule type" value="Genomic_DNA"/>
</dbReference>
<gene>
    <name evidence="2" type="ORF">chiPu_0021420</name>
</gene>
<evidence type="ECO:0000313" key="2">
    <source>
        <dbReference type="EMBL" id="GCC16671.1"/>
    </source>
</evidence>
<name>A0A401REU4_CHIPU</name>
<feature type="compositionally biased region" description="Basic and acidic residues" evidence="1">
    <location>
        <begin position="64"/>
        <end position="77"/>
    </location>
</feature>
<sequence length="77" mass="8641">MDPDPLSYRSAGEHAQFARLCDICALPGQCPARMIKRFLRRAALWELQPPLRASPPPSANTQDSELRGWAHNELDAK</sequence>